<evidence type="ECO:0000313" key="2">
    <source>
        <dbReference type="Proteomes" id="UP000823660"/>
    </source>
</evidence>
<sequence length="166" mass="18655">MPDIRIRQAHIEDIKALMPVYDRAKAFMANHGNASQWIDGYPSEDLIRSEIEAGHCHVCETSDGRIAGTFCFIIGEDPTYEVIEDGQWCSPSTYGTIHRLASSGIMNGIADACISWCWSRIRNLRADTHADNMVMQNILSRNGFIRCGIIHTDNGSPRIAYQKYSM</sequence>
<reference evidence="1" key="1">
    <citation type="submission" date="2020-10" db="EMBL/GenBank/DDBJ databases">
        <authorList>
            <person name="Gilroy R."/>
        </authorList>
    </citation>
    <scope>NUCLEOTIDE SEQUENCE</scope>
    <source>
        <strain evidence="1">B1-15692</strain>
    </source>
</reference>
<dbReference type="InterPro" id="IPR016181">
    <property type="entry name" value="Acyl_CoA_acyltransferase"/>
</dbReference>
<evidence type="ECO:0000313" key="1">
    <source>
        <dbReference type="EMBL" id="MBO8466402.1"/>
    </source>
</evidence>
<dbReference type="AlphaFoldDB" id="A0A9D9I5N9"/>
<accession>A0A9D9I5N9</accession>
<comment type="caution">
    <text evidence="1">The sequence shown here is derived from an EMBL/GenBank/DDBJ whole genome shotgun (WGS) entry which is preliminary data.</text>
</comment>
<dbReference type="Gene3D" id="3.40.630.30">
    <property type="match status" value="1"/>
</dbReference>
<name>A0A9D9I5N9_9BACT</name>
<organism evidence="1 2">
    <name type="scientific">Candidatus Cryptobacteroides faecipullorum</name>
    <dbReference type="NCBI Taxonomy" id="2840764"/>
    <lineage>
        <taxon>Bacteria</taxon>
        <taxon>Pseudomonadati</taxon>
        <taxon>Bacteroidota</taxon>
        <taxon>Bacteroidia</taxon>
        <taxon>Bacteroidales</taxon>
        <taxon>Candidatus Cryptobacteroides</taxon>
    </lineage>
</organism>
<protein>
    <submittedName>
        <fullName evidence="1">GNAT family N-acetyltransferase</fullName>
    </submittedName>
</protein>
<dbReference type="SUPFAM" id="SSF55729">
    <property type="entry name" value="Acyl-CoA N-acyltransferases (Nat)"/>
    <property type="match status" value="1"/>
</dbReference>
<proteinExistence type="predicted"/>
<dbReference type="Proteomes" id="UP000823660">
    <property type="component" value="Unassembled WGS sequence"/>
</dbReference>
<gene>
    <name evidence="1" type="ORF">IAB99_01395</name>
</gene>
<dbReference type="EMBL" id="JADIMH010000007">
    <property type="protein sequence ID" value="MBO8466402.1"/>
    <property type="molecule type" value="Genomic_DNA"/>
</dbReference>
<reference evidence="1" key="2">
    <citation type="journal article" date="2021" name="PeerJ">
        <title>Extensive microbial diversity within the chicken gut microbiome revealed by metagenomics and culture.</title>
        <authorList>
            <person name="Gilroy R."/>
            <person name="Ravi A."/>
            <person name="Getino M."/>
            <person name="Pursley I."/>
            <person name="Horton D.L."/>
            <person name="Alikhan N.F."/>
            <person name="Baker D."/>
            <person name="Gharbi K."/>
            <person name="Hall N."/>
            <person name="Watson M."/>
            <person name="Adriaenssens E.M."/>
            <person name="Foster-Nyarko E."/>
            <person name="Jarju S."/>
            <person name="Secka A."/>
            <person name="Antonio M."/>
            <person name="Oren A."/>
            <person name="Chaudhuri R.R."/>
            <person name="La Ragione R."/>
            <person name="Hildebrand F."/>
            <person name="Pallen M.J."/>
        </authorList>
    </citation>
    <scope>NUCLEOTIDE SEQUENCE</scope>
    <source>
        <strain evidence="1">B1-15692</strain>
    </source>
</reference>